<dbReference type="AlphaFoldDB" id="A0A0W0Z1D8"/>
<evidence type="ECO:0000256" key="1">
    <source>
        <dbReference type="SAM" id="MobiDB-lite"/>
    </source>
</evidence>
<feature type="region of interest" description="Disordered" evidence="1">
    <location>
        <begin position="1"/>
        <end position="22"/>
    </location>
</feature>
<evidence type="ECO:0000313" key="3">
    <source>
        <dbReference type="Proteomes" id="UP000054703"/>
    </source>
</evidence>
<name>A0A0W0Z1D8_9GAMM</name>
<protein>
    <submittedName>
        <fullName evidence="2">Uncharacterized protein</fullName>
    </submittedName>
</protein>
<proteinExistence type="predicted"/>
<organism evidence="2 3">
    <name type="scientific">Legionella santicrucis</name>
    <dbReference type="NCBI Taxonomy" id="45074"/>
    <lineage>
        <taxon>Bacteria</taxon>
        <taxon>Pseudomonadati</taxon>
        <taxon>Pseudomonadota</taxon>
        <taxon>Gammaproteobacteria</taxon>
        <taxon>Legionellales</taxon>
        <taxon>Legionellaceae</taxon>
        <taxon>Legionella</taxon>
    </lineage>
</organism>
<sequence length="74" mass="9009">MPYKSSKPDNSDNQHESIPKKFFENEKIKEKIKEYEKKEPLFDDDYLEKQLQEELLKERESNDDETHTTKFGRN</sequence>
<comment type="caution">
    <text evidence="2">The sequence shown here is derived from an EMBL/GenBank/DDBJ whole genome shotgun (WGS) entry which is preliminary data.</text>
</comment>
<feature type="region of interest" description="Disordered" evidence="1">
    <location>
        <begin position="53"/>
        <end position="74"/>
    </location>
</feature>
<dbReference type="RefSeq" id="WP_058513923.1">
    <property type="nucleotide sequence ID" value="NZ_CAAAIH010000002.1"/>
</dbReference>
<reference evidence="2 3" key="1">
    <citation type="submission" date="2015-11" db="EMBL/GenBank/DDBJ databases">
        <title>Genomic analysis of 38 Legionella species identifies large and diverse effector repertoires.</title>
        <authorList>
            <person name="Burstein D."/>
            <person name="Amaro F."/>
            <person name="Zusman T."/>
            <person name="Lifshitz Z."/>
            <person name="Cohen O."/>
            <person name="Gilbert J.A."/>
            <person name="Pupko T."/>
            <person name="Shuman H.A."/>
            <person name="Segal G."/>
        </authorList>
    </citation>
    <scope>NUCLEOTIDE SEQUENCE [LARGE SCALE GENOMIC DNA]</scope>
    <source>
        <strain evidence="2 3">SC-63-C7</strain>
    </source>
</reference>
<gene>
    <name evidence="2" type="ORF">Lsan_1621</name>
</gene>
<accession>A0A0W0Z1D8</accession>
<evidence type="ECO:0000313" key="2">
    <source>
        <dbReference type="EMBL" id="KTD62961.1"/>
    </source>
</evidence>
<keyword evidence="3" id="KW-1185">Reference proteome</keyword>
<dbReference type="PATRIC" id="fig|45074.5.peg.1721"/>
<dbReference type="Proteomes" id="UP000054703">
    <property type="component" value="Unassembled WGS sequence"/>
</dbReference>
<dbReference type="EMBL" id="LNYU01000032">
    <property type="protein sequence ID" value="KTD62961.1"/>
    <property type="molecule type" value="Genomic_DNA"/>
</dbReference>
<feature type="compositionally biased region" description="Basic and acidic residues" evidence="1">
    <location>
        <begin position="53"/>
        <end position="68"/>
    </location>
</feature>